<dbReference type="InterPro" id="IPR036390">
    <property type="entry name" value="WH_DNA-bd_sf"/>
</dbReference>
<dbReference type="Gene3D" id="1.10.10.10">
    <property type="entry name" value="Winged helix-like DNA-binding domain superfamily/Winged helix DNA-binding domain"/>
    <property type="match status" value="2"/>
</dbReference>
<dbReference type="OMA" id="FVDKPPY"/>
<sequence>MLESLGLDAVQEQVYVCLLRAPANDATAVAARTGIAAEEVIPALARLEAEGLVTRRPGRPAGYHAAPPDVTLNLMVLQRLDEVRRVQLAVERLAAEHRAHGQSGSGAEPVEALEGAAAIADRYRQIQRGAKEVSSLVAGPAVVVTASDNTGQRDALRAGVRYRAAYERATLELDSVDNPLLLEEWAALGEEMRVTPEVPLKLVIADRRIALALPRRQAPGAPVGLVVRTGILLEALNWLFDRIWATALPVPAALAAVPEGPLSVSDRRLLSLLLTGCTDQAIASQWGVSMRTVQRRVQRLIALAGVQTRLQLGWQAARLGGSSRRSGTPESDARRCATRPHGAMGAVPDGLSHL</sequence>
<dbReference type="AlphaFoldDB" id="A0A0M4D960"/>
<protein>
    <submittedName>
        <fullName evidence="1">Uncharacterized protein</fullName>
    </submittedName>
</protein>
<dbReference type="InterPro" id="IPR051797">
    <property type="entry name" value="TrmB-like"/>
</dbReference>
<evidence type="ECO:0000313" key="1">
    <source>
        <dbReference type="EMBL" id="ALC21127.1"/>
    </source>
</evidence>
<organism evidence="1">
    <name type="scientific">Streptomyces pristinaespiralis</name>
    <dbReference type="NCBI Taxonomy" id="38300"/>
    <lineage>
        <taxon>Bacteria</taxon>
        <taxon>Bacillati</taxon>
        <taxon>Actinomycetota</taxon>
        <taxon>Actinomycetes</taxon>
        <taxon>Kitasatosporales</taxon>
        <taxon>Streptomycetaceae</taxon>
        <taxon>Streptomyces</taxon>
    </lineage>
</organism>
<accession>A0A0M4D960</accession>
<dbReference type="InterPro" id="IPR016032">
    <property type="entry name" value="Sig_transdc_resp-reg_C-effctor"/>
</dbReference>
<dbReference type="GO" id="GO:0006355">
    <property type="term" value="P:regulation of DNA-templated transcription"/>
    <property type="evidence" value="ECO:0007669"/>
    <property type="project" value="InterPro"/>
</dbReference>
<dbReference type="STRING" id="38300.SPRI_2821"/>
<dbReference type="GO" id="GO:0003677">
    <property type="term" value="F:DNA binding"/>
    <property type="evidence" value="ECO:0007669"/>
    <property type="project" value="InterPro"/>
</dbReference>
<dbReference type="Pfam" id="PF01978">
    <property type="entry name" value="TrmB"/>
    <property type="match status" value="1"/>
</dbReference>
<dbReference type="PANTHER" id="PTHR34293">
    <property type="entry name" value="HTH-TYPE TRANSCRIPTIONAL REGULATOR TRMBL2"/>
    <property type="match status" value="1"/>
</dbReference>
<dbReference type="SUPFAM" id="SSF46785">
    <property type="entry name" value="Winged helix' DNA-binding domain"/>
    <property type="match status" value="1"/>
</dbReference>
<gene>
    <name evidence="1" type="ORF">SPRI_2821</name>
</gene>
<dbReference type="SUPFAM" id="SSF46894">
    <property type="entry name" value="C-terminal effector domain of the bipartite response regulators"/>
    <property type="match status" value="1"/>
</dbReference>
<dbReference type="InterPro" id="IPR036388">
    <property type="entry name" value="WH-like_DNA-bd_sf"/>
</dbReference>
<dbReference type="Proteomes" id="UP000060513">
    <property type="component" value="Chromosome"/>
</dbReference>
<dbReference type="PANTHER" id="PTHR34293:SF1">
    <property type="entry name" value="HTH-TYPE TRANSCRIPTIONAL REGULATOR TRMBL2"/>
    <property type="match status" value="1"/>
</dbReference>
<reference evidence="1 2" key="1">
    <citation type="submission" date="2015-08" db="EMBL/GenBank/DDBJ databases">
        <title>Genome sequence of the pristinamycin over-producing bacterium Streptomyces pristinaespiralis HCCB10218.</title>
        <authorList>
            <person name="Tian J."/>
            <person name="Yang J."/>
            <person name="Li L."/>
            <person name="Ruan L."/>
            <person name="Wei W."/>
            <person name="Zheng G."/>
            <person name="Wei Z."/>
            <person name="Yang S."/>
            <person name="Ge M."/>
            <person name="Jiang W."/>
            <person name="Lu Y."/>
        </authorList>
    </citation>
    <scope>NUCLEOTIDE SEQUENCE [LARGE SCALE GENOMIC DNA]</scope>
    <source>
        <strain evidence="1 2">HCCB 10218</strain>
    </source>
</reference>
<dbReference type="SMART" id="SM00421">
    <property type="entry name" value="HTH_LUXR"/>
    <property type="match status" value="1"/>
</dbReference>
<dbReference type="InterPro" id="IPR002831">
    <property type="entry name" value="Tscrpt_reg_TrmB_N"/>
</dbReference>
<dbReference type="RefSeq" id="WP_005312570.1">
    <property type="nucleotide sequence ID" value="NZ_CP011340.1"/>
</dbReference>
<dbReference type="InterPro" id="IPR000792">
    <property type="entry name" value="Tscrpt_reg_LuxR_C"/>
</dbReference>
<dbReference type="EMBL" id="CP011340">
    <property type="protein sequence ID" value="ALC21127.1"/>
    <property type="molecule type" value="Genomic_DNA"/>
</dbReference>
<dbReference type="GeneID" id="97236144"/>
<proteinExistence type="predicted"/>
<name>A0A0M4D960_STRPR</name>
<evidence type="ECO:0000313" key="2">
    <source>
        <dbReference type="Proteomes" id="UP000060513"/>
    </source>
</evidence>
<dbReference type="KEGG" id="spri:SPRI_2821"/>
<dbReference type="OrthoDB" id="3369460at2"/>
<dbReference type="PATRIC" id="fig|38300.4.peg.2974"/>